<feature type="region of interest" description="Disordered" evidence="1">
    <location>
        <begin position="1452"/>
        <end position="1483"/>
    </location>
</feature>
<organism evidence="2 3">
    <name type="scientific">Gnomoniopsis smithogilvyi</name>
    <dbReference type="NCBI Taxonomy" id="1191159"/>
    <lineage>
        <taxon>Eukaryota</taxon>
        <taxon>Fungi</taxon>
        <taxon>Dikarya</taxon>
        <taxon>Ascomycota</taxon>
        <taxon>Pezizomycotina</taxon>
        <taxon>Sordariomycetes</taxon>
        <taxon>Sordariomycetidae</taxon>
        <taxon>Diaporthales</taxon>
        <taxon>Gnomoniaceae</taxon>
        <taxon>Gnomoniopsis</taxon>
    </lineage>
</organism>
<feature type="compositionally biased region" description="Low complexity" evidence="1">
    <location>
        <begin position="266"/>
        <end position="276"/>
    </location>
</feature>
<feature type="compositionally biased region" description="Basic and acidic residues" evidence="1">
    <location>
        <begin position="366"/>
        <end position="378"/>
    </location>
</feature>
<feature type="compositionally biased region" description="Polar residues" evidence="1">
    <location>
        <begin position="1195"/>
        <end position="1217"/>
    </location>
</feature>
<evidence type="ECO:0000256" key="1">
    <source>
        <dbReference type="SAM" id="MobiDB-lite"/>
    </source>
</evidence>
<feature type="region of interest" description="Disordered" evidence="1">
    <location>
        <begin position="1187"/>
        <end position="1238"/>
    </location>
</feature>
<comment type="caution">
    <text evidence="2">The sequence shown here is derived from an EMBL/GenBank/DDBJ whole genome shotgun (WGS) entry which is preliminary data.</text>
</comment>
<feature type="region of interest" description="Disordered" evidence="1">
    <location>
        <begin position="986"/>
        <end position="1011"/>
    </location>
</feature>
<feature type="compositionally biased region" description="Polar residues" evidence="1">
    <location>
        <begin position="62"/>
        <end position="72"/>
    </location>
</feature>
<feature type="compositionally biased region" description="Low complexity" evidence="1">
    <location>
        <begin position="1452"/>
        <end position="1472"/>
    </location>
</feature>
<feature type="compositionally biased region" description="Basic and acidic residues" evidence="1">
    <location>
        <begin position="306"/>
        <end position="324"/>
    </location>
</feature>
<feature type="compositionally biased region" description="Low complexity" evidence="1">
    <location>
        <begin position="521"/>
        <end position="531"/>
    </location>
</feature>
<feature type="compositionally biased region" description="Low complexity" evidence="1">
    <location>
        <begin position="729"/>
        <end position="742"/>
    </location>
</feature>
<feature type="compositionally biased region" description="Polar residues" evidence="1">
    <location>
        <begin position="897"/>
        <end position="911"/>
    </location>
</feature>
<keyword evidence="3" id="KW-1185">Reference proteome</keyword>
<feature type="region of interest" description="Disordered" evidence="1">
    <location>
        <begin position="1"/>
        <end position="173"/>
    </location>
</feature>
<feature type="region of interest" description="Disordered" evidence="1">
    <location>
        <begin position="230"/>
        <end position="592"/>
    </location>
</feature>
<feature type="compositionally biased region" description="Low complexity" evidence="1">
    <location>
        <begin position="575"/>
        <end position="588"/>
    </location>
</feature>
<dbReference type="EMBL" id="JAPEVB010000004">
    <property type="protein sequence ID" value="KAJ4389463.1"/>
    <property type="molecule type" value="Genomic_DNA"/>
</dbReference>
<protein>
    <recommendedName>
        <fullName evidence="4">Methyltransferase type 11 domain-containing protein</fullName>
    </recommendedName>
</protein>
<reference evidence="2" key="1">
    <citation type="submission" date="2022-10" db="EMBL/GenBank/DDBJ databases">
        <title>Tapping the CABI collections for fungal endophytes: first genome assemblies for Collariella, Neodidymelliopsis, Ascochyta clinopodiicola, Didymella pomorum, Didymosphaeria variabile, Neocosmospora piperis and Neocucurbitaria cava.</title>
        <authorList>
            <person name="Hill R."/>
        </authorList>
    </citation>
    <scope>NUCLEOTIDE SEQUENCE</scope>
    <source>
        <strain evidence="2">IMI 355082</strain>
    </source>
</reference>
<evidence type="ECO:0000313" key="3">
    <source>
        <dbReference type="Proteomes" id="UP001140453"/>
    </source>
</evidence>
<dbReference type="SUPFAM" id="SSF53335">
    <property type="entry name" value="S-adenosyl-L-methionine-dependent methyltransferases"/>
    <property type="match status" value="1"/>
</dbReference>
<dbReference type="InterPro" id="IPR029063">
    <property type="entry name" value="SAM-dependent_MTases_sf"/>
</dbReference>
<dbReference type="OrthoDB" id="5382952at2759"/>
<feature type="region of interest" description="Disordered" evidence="1">
    <location>
        <begin position="610"/>
        <end position="791"/>
    </location>
</feature>
<accession>A0A9W9CUX1</accession>
<proteinExistence type="predicted"/>
<feature type="compositionally biased region" description="Low complexity" evidence="1">
    <location>
        <begin position="829"/>
        <end position="839"/>
    </location>
</feature>
<feature type="compositionally biased region" description="Polar residues" evidence="1">
    <location>
        <begin position="241"/>
        <end position="254"/>
    </location>
</feature>
<name>A0A9W9CUX1_9PEZI</name>
<feature type="compositionally biased region" description="Polar residues" evidence="1">
    <location>
        <begin position="676"/>
        <end position="688"/>
    </location>
</feature>
<feature type="compositionally biased region" description="Polar residues" evidence="1">
    <location>
        <begin position="636"/>
        <end position="655"/>
    </location>
</feature>
<dbReference type="Gene3D" id="3.40.50.150">
    <property type="entry name" value="Vaccinia Virus protein VP39"/>
    <property type="match status" value="1"/>
</dbReference>
<feature type="compositionally biased region" description="Low complexity" evidence="1">
    <location>
        <begin position="491"/>
        <end position="503"/>
    </location>
</feature>
<evidence type="ECO:0008006" key="4">
    <source>
        <dbReference type="Google" id="ProtNLM"/>
    </source>
</evidence>
<feature type="region of interest" description="Disordered" evidence="1">
    <location>
        <begin position="823"/>
        <end position="937"/>
    </location>
</feature>
<feature type="compositionally biased region" description="Basic and acidic residues" evidence="1">
    <location>
        <begin position="990"/>
        <end position="1001"/>
    </location>
</feature>
<sequence>MASARANVRRHELPGEAAQSKRSGGVMETSSEDFPSSLSRRARKAAESARAAAAAEHPPPRTSSRIPHTSSRPDPPQSYAWKQTLASRARAGNSNASDASGKASASSIGASSIPSSRSQDGSNQPRPFLRRKSPAVTQNTAAQQQRPRNVSARSDSSSSVPQSQASWDMTDRTLTDSPASIRLAQRVEIPSSSHAVTIYPELDRYRDYKPQAPANTQHFDLPFLSTNLPPPTPLFSTTSSQHSAFSGSPSTRYSESPGPGPYSRDTTPTSVSSVSPGLSAPMRLPVSRSKPNSPARPPVTQSVTRRRAESTSHEAYEPSSDHESLAAVRESSNSSSSGSTVRATGDREHGRRKGVSSIISMAPPRKSSEKFSSSRESLDIPSRTNSRSGRESINEAATRIAAPPRRPSRDGTSDLHSQVGLPVPIVHSNLSSTSLSERRRSAQNAPATISRKTTPLQTDPSKQSVAPRVGREPTPAPHAAGTVPAPQAAKPTSRGPTRTPSPSIASTFKSRFPLFGRRNKTAPAAPSAGAEATEKPPRKGPAAGTGHEGYGRLGHVRRRSSNLAGVLRAIPGTMSSQSQSQESLASNQPSDPFLAARMSPVVIAGGEIIHNRNVSSDLPRADSNQSMALPRPSIGASRNNSEVSMSSQEARTTLWPSALPRGETPKPAAGHRRMPSDSSDSDVLTMKSTLAYRRSIQRLKAPDQEKARLPKPITVPQGAITPSIDSRDTTLFSDDSTFSSRRPPMQLRTDSDKSTAKKLKKQPKSPRKWNIFGRTTTSKKKQPEEPQVSAAVKVVQKQPMAFYTMIDNPEQEADEVADVKEVLREARPSRPASPTTTTTRLREQSEQRPSISESQARGVRDMAATVKQPEAKRTLKTVTTVPASRDLRGAAAPPSRPTQTLSSSKAPNSRPSRLPQVGRIPKIATRIDTRVDPPLPSPMSFSRPFNRVSLQLPSPTVTQTPADEFIAKGPSPPEFSVADTELLSEAPKPAAHEDIRSDASPRRSWAKSPDVVDPPREFITFPSRKVSDAPSSTDSSCSGMMSYSEATAVIPDPNAPLAEDEVWDEYNDLLGDGDVPRGHPSTTSSLGKPFHLEMWGKQLSGRTAQPLETPIVPGNMGAQMNAHIDAADSECETEFEAESQVEIEGEIEGKIAHHVDPAPTTSSVYSSGMTAKINEVLEAAGASPFSVHGGAGENPSRNSTELSVCQSRRFSTASSQKARVLRDSQASSSSRGSEDTSAMAQVNLRVGSMTVSKWLTFGHVLFSPVRDELVPMVGSLKRHSILVIDGLGNDDWSFYAAETYPAATFFNLSPRAPLSTDKHSSGHSSFPLSPPNHHQIQYKSHADKLPFGTQSFTCVVYRFPTAAPESHYRNVINEARRVLKPGGYIELSILDVDMNNMGNNARRAVRRLKERMHTRAPNTSLASSSDLILRLLGRKGFSDIKTCRVGVPLATTAPGASSSSASSKTGTTASSTTRKRSKRETRSLADMMCAEGPGADESITKMVAKVGRWWYDRCYESVALTGGEKSMWQDHAILAECEEWRTSLKLMVCHARIPDGRSRVASI</sequence>
<feature type="compositionally biased region" description="Polar residues" evidence="1">
    <location>
        <begin position="135"/>
        <end position="146"/>
    </location>
</feature>
<gene>
    <name evidence="2" type="ORF">N0V93_006931</name>
</gene>
<feature type="compositionally biased region" description="Polar residues" evidence="1">
    <location>
        <begin position="612"/>
        <end position="627"/>
    </location>
</feature>
<feature type="compositionally biased region" description="Basic residues" evidence="1">
    <location>
        <begin position="756"/>
        <end position="767"/>
    </location>
</feature>
<dbReference type="Proteomes" id="UP001140453">
    <property type="component" value="Unassembled WGS sequence"/>
</dbReference>
<feature type="compositionally biased region" description="Low complexity" evidence="1">
    <location>
        <begin position="86"/>
        <end position="118"/>
    </location>
</feature>
<evidence type="ECO:0000313" key="2">
    <source>
        <dbReference type="EMBL" id="KAJ4389463.1"/>
    </source>
</evidence>
<feature type="compositionally biased region" description="Low complexity" evidence="1">
    <location>
        <begin position="147"/>
        <end position="166"/>
    </location>
</feature>
<feature type="compositionally biased region" description="Polar residues" evidence="1">
    <location>
        <begin position="442"/>
        <end position="464"/>
    </location>
</feature>